<dbReference type="EMBL" id="JABWSX010000001">
    <property type="protein sequence ID" value="NVL08649.1"/>
    <property type="molecule type" value="Genomic_DNA"/>
</dbReference>
<feature type="domain" description="LexA repressor DNA-binding" evidence="1">
    <location>
        <begin position="5"/>
        <end position="66"/>
    </location>
</feature>
<proteinExistence type="predicted"/>
<dbReference type="Pfam" id="PF01726">
    <property type="entry name" value="LexA_DNA_bind"/>
    <property type="match status" value="1"/>
</dbReference>
<dbReference type="SUPFAM" id="SSF46785">
    <property type="entry name" value="Winged helix' DNA-binding domain"/>
    <property type="match status" value="1"/>
</dbReference>
<dbReference type="AlphaFoldDB" id="A0A973WPA3"/>
<dbReference type="InterPro" id="IPR036390">
    <property type="entry name" value="WH_DNA-bd_sf"/>
</dbReference>
<dbReference type="GO" id="GO:0004252">
    <property type="term" value="F:serine-type endopeptidase activity"/>
    <property type="evidence" value="ECO:0007669"/>
    <property type="project" value="InterPro"/>
</dbReference>
<name>A0A973WPA3_9BRAD</name>
<reference evidence="2" key="1">
    <citation type="submission" date="2020-06" db="EMBL/GenBank/DDBJ databases">
        <title>Whole Genome Sequence of Bradyrhizobium sp. Strain 66S1MB.</title>
        <authorList>
            <person name="Bromfield E."/>
            <person name="Cloutier S."/>
        </authorList>
    </citation>
    <scope>NUCLEOTIDE SEQUENCE</scope>
    <source>
        <strain evidence="2">66S1MB</strain>
    </source>
</reference>
<comment type="caution">
    <text evidence="2">The sequence shown here is derived from an EMBL/GenBank/DDBJ whole genome shotgun (WGS) entry which is preliminary data.</text>
</comment>
<dbReference type="InterPro" id="IPR036388">
    <property type="entry name" value="WH-like_DNA-bd_sf"/>
</dbReference>
<evidence type="ECO:0000313" key="2">
    <source>
        <dbReference type="EMBL" id="NVL08649.1"/>
    </source>
</evidence>
<dbReference type="Gene3D" id="1.10.10.10">
    <property type="entry name" value="Winged helix-like DNA-binding domain superfamily/Winged helix DNA-binding domain"/>
    <property type="match status" value="1"/>
</dbReference>
<organism evidence="2">
    <name type="scientific">Bradyrhizobium quebecense</name>
    <dbReference type="NCBI Taxonomy" id="2748629"/>
    <lineage>
        <taxon>Bacteria</taxon>
        <taxon>Pseudomonadati</taxon>
        <taxon>Pseudomonadota</taxon>
        <taxon>Alphaproteobacteria</taxon>
        <taxon>Hyphomicrobiales</taxon>
        <taxon>Nitrobacteraceae</taxon>
        <taxon>Bradyrhizobium</taxon>
    </lineage>
</organism>
<evidence type="ECO:0000259" key="1">
    <source>
        <dbReference type="Pfam" id="PF01726"/>
    </source>
</evidence>
<gene>
    <name evidence="2" type="ORF">HU230_23390</name>
</gene>
<dbReference type="InterPro" id="IPR006199">
    <property type="entry name" value="LexA_DNA-bd_dom"/>
</dbReference>
<dbReference type="GO" id="GO:0006508">
    <property type="term" value="P:proteolysis"/>
    <property type="evidence" value="ECO:0007669"/>
    <property type="project" value="InterPro"/>
</dbReference>
<sequence length="122" mass="13339">MIRMSLTARQRDCFEVIQHHIESLGQAPSRRELAKLLGLRSPGHVILLLTALQERGWITMLPNRARSITIVPDEAACAGHVLPPIVEAKLRAHCAVTGERPDDVVADAVALFFDDAEGRVAA</sequence>
<accession>A0A973WPA3</accession>
<protein>
    <recommendedName>
        <fullName evidence="1">LexA repressor DNA-binding domain-containing protein</fullName>
    </recommendedName>
</protein>